<dbReference type="InterPro" id="IPR035979">
    <property type="entry name" value="RBD_domain_sf"/>
</dbReference>
<dbReference type="InterPro" id="IPR012677">
    <property type="entry name" value="Nucleotide-bd_a/b_plait_sf"/>
</dbReference>
<accession>A0A6G1H9B7</accession>
<dbReference type="OrthoDB" id="360390at2759"/>
<feature type="region of interest" description="Disordered" evidence="4">
    <location>
        <begin position="1096"/>
        <end position="1121"/>
    </location>
</feature>
<dbReference type="SMART" id="SM00386">
    <property type="entry name" value="HAT"/>
    <property type="match status" value="3"/>
</dbReference>
<organism evidence="6 7">
    <name type="scientific">Aulographum hederae CBS 113979</name>
    <dbReference type="NCBI Taxonomy" id="1176131"/>
    <lineage>
        <taxon>Eukaryota</taxon>
        <taxon>Fungi</taxon>
        <taxon>Dikarya</taxon>
        <taxon>Ascomycota</taxon>
        <taxon>Pezizomycotina</taxon>
        <taxon>Dothideomycetes</taxon>
        <taxon>Pleosporomycetidae</taxon>
        <taxon>Aulographales</taxon>
        <taxon>Aulographaceae</taxon>
    </lineage>
</organism>
<evidence type="ECO:0000256" key="1">
    <source>
        <dbReference type="ARBA" id="ARBA00022737"/>
    </source>
</evidence>
<dbReference type="InterPro" id="IPR011990">
    <property type="entry name" value="TPR-like_helical_dom_sf"/>
</dbReference>
<feature type="domain" description="RRM" evidence="5">
    <location>
        <begin position="1014"/>
        <end position="1091"/>
    </location>
</feature>
<feature type="domain" description="RRM" evidence="5">
    <location>
        <begin position="1125"/>
        <end position="1198"/>
    </location>
</feature>
<feature type="compositionally biased region" description="Basic and acidic residues" evidence="4">
    <location>
        <begin position="1195"/>
        <end position="1207"/>
    </location>
</feature>
<reference evidence="6" key="1">
    <citation type="journal article" date="2020" name="Stud. Mycol.">
        <title>101 Dothideomycetes genomes: a test case for predicting lifestyles and emergence of pathogens.</title>
        <authorList>
            <person name="Haridas S."/>
            <person name="Albert R."/>
            <person name="Binder M."/>
            <person name="Bloem J."/>
            <person name="Labutti K."/>
            <person name="Salamov A."/>
            <person name="Andreopoulos B."/>
            <person name="Baker S."/>
            <person name="Barry K."/>
            <person name="Bills G."/>
            <person name="Bluhm B."/>
            <person name="Cannon C."/>
            <person name="Castanera R."/>
            <person name="Culley D."/>
            <person name="Daum C."/>
            <person name="Ezra D."/>
            <person name="Gonzalez J."/>
            <person name="Henrissat B."/>
            <person name="Kuo A."/>
            <person name="Liang C."/>
            <person name="Lipzen A."/>
            <person name="Lutzoni F."/>
            <person name="Magnuson J."/>
            <person name="Mondo S."/>
            <person name="Nolan M."/>
            <person name="Ohm R."/>
            <person name="Pangilinan J."/>
            <person name="Park H.-J."/>
            <person name="Ramirez L."/>
            <person name="Alfaro M."/>
            <person name="Sun H."/>
            <person name="Tritt A."/>
            <person name="Yoshinaga Y."/>
            <person name="Zwiers L.-H."/>
            <person name="Turgeon B."/>
            <person name="Goodwin S."/>
            <person name="Spatafora J."/>
            <person name="Crous P."/>
            <person name="Grigoriev I."/>
        </authorList>
    </citation>
    <scope>NUCLEOTIDE SEQUENCE</scope>
    <source>
        <strain evidence="6">CBS 113979</strain>
    </source>
</reference>
<feature type="compositionally biased region" description="Polar residues" evidence="4">
    <location>
        <begin position="1107"/>
        <end position="1119"/>
    </location>
</feature>
<dbReference type="PROSITE" id="PS50102">
    <property type="entry name" value="RRM"/>
    <property type="match status" value="4"/>
</dbReference>
<sequence>MDISALLSPSDSPAPSPSTPAKETPPPAHLPTNFASPLPSPNRLNAVRPAAQKRKPSGLSHQVRHTSSPRVQEQYSGQAAHNAGYTSSQMPILSPGVASGSYLRRGGHSASVTPSSEPKTPLGPILERPVLYKHLSGRRQQSSTPGMDVLADAAVQSMSLDPPSAHLPRALYFSRALLPDESQQIADLLGKLQQSPHNYHAHVQLIGILRRGLYNTDENERSSYELLNFLRDARKTMAKVYLLGEELRADWIKDELPLAKDTSARVELMTLCEKAVQEAPASAMLWRLYGDYMYSLWGRSRDASDEAFSEDDQAIFTWEMMVKVWEDGVTATQWRLNDSNTIWDRYANLLCDDFESSPSQDKMDKITELFRQRLLKPHKTWDKTSEMYGSFLSNYKKESWEDEMQEITQRATQAKQQYALREVFELKLASATKAADKTAERTAFSEYLKWEVDNAGVFSFHLINALYERATTCFPIDAPMWEEYAGFVITNDNKAVSLTRLLERATGYCPWSGSLWSHRILALETEAQHNQSHNSDSMTSVFDELQAVKNDATRHGLLDEGATEERFLLCSAWCGFLRRWAFREGYGEDDPDIAESGIKETLEFVNLQGRKQFGEHYQGDPLFRLERIYIKFLTIAGRVEVAREIWTELVATHSHSYDFWYRFYMWEFFVWGKSNPVPASDSPIRASNILEQALTYLDVMDWPEQLIPMYLSHFEQHENVGALQKASVRAKKAELQVASRRAKEFAASAAATEAASAAASAAATEAATEAPVAVAESGPAVVKSVETEAIPGKRKRDGSPARDLKPEPTLKKGMHSSGKALAREHAELQDSQRPEGPQRYVRDREHSSVYVKNLPRGSIDRDVKQFFDSFGITREIAILPEQDFDTAIVEFLEPGSAEYAVKAAPEKLFQGNQISVERGTGCTLWCTNYPPESDEAYIRSLFTGVAEVVQYRPPNLEIKGSRRFCYVQVATRDQANSAVAQLNGKMLANKFKFVCKISDPRAGEKRVGAAYEGREIHLTHMSYEVNENDLRDLCARYGAVQSIRIMRNVNGVSKGTAYVAYWSKDSANTALAGLTGARLKGINMRVELAKPTEIRSQSKVVRPISPQPSNGEASSSTAPDNRALNRVALMDLSSTVTLQRIQKIAEETFGPLTQLNMRPREHGAVLEFKHKEDALKAFTKMHGMTIDGQKIRTGKVHELTQQRKGKEMSVTNAEPDEEPQAKEKNSGEGKETATGDDATAGGDGATNDGGEKKKPAPPPFMPSSLRKRAVLGGVPKRGRGSRSYR</sequence>
<feature type="domain" description="RRM" evidence="5">
    <location>
        <begin position="922"/>
        <end position="1023"/>
    </location>
</feature>
<dbReference type="EMBL" id="ML977144">
    <property type="protein sequence ID" value="KAF1989823.1"/>
    <property type="molecule type" value="Genomic_DNA"/>
</dbReference>
<dbReference type="SUPFAM" id="SSF54928">
    <property type="entry name" value="RNA-binding domain, RBD"/>
    <property type="match status" value="2"/>
</dbReference>
<feature type="compositionally biased region" description="Basic and acidic residues" evidence="4">
    <location>
        <begin position="821"/>
        <end position="833"/>
    </location>
</feature>
<dbReference type="GO" id="GO:0006396">
    <property type="term" value="P:RNA processing"/>
    <property type="evidence" value="ECO:0007669"/>
    <property type="project" value="InterPro"/>
</dbReference>
<keyword evidence="1" id="KW-0677">Repeat</keyword>
<feature type="compositionally biased region" description="Low complexity" evidence="4">
    <location>
        <begin position="1"/>
        <end position="11"/>
    </location>
</feature>
<dbReference type="SMART" id="SM00360">
    <property type="entry name" value="RRM"/>
    <property type="match status" value="4"/>
</dbReference>
<feature type="region of interest" description="Disordered" evidence="4">
    <location>
        <begin position="785"/>
        <end position="846"/>
    </location>
</feature>
<dbReference type="PANTHER" id="PTHR24012">
    <property type="entry name" value="RNA BINDING PROTEIN"/>
    <property type="match status" value="1"/>
</dbReference>
<dbReference type="Pfam" id="PF00076">
    <property type="entry name" value="RRM_1"/>
    <property type="match status" value="3"/>
</dbReference>
<dbReference type="Gene3D" id="1.25.40.10">
    <property type="entry name" value="Tetratricopeptide repeat domain"/>
    <property type="match status" value="2"/>
</dbReference>
<evidence type="ECO:0000256" key="2">
    <source>
        <dbReference type="ARBA" id="ARBA00022884"/>
    </source>
</evidence>
<dbReference type="Proteomes" id="UP000800041">
    <property type="component" value="Unassembled WGS sequence"/>
</dbReference>
<dbReference type="Pfam" id="PF16842">
    <property type="entry name" value="RRM_occluded"/>
    <property type="match status" value="1"/>
</dbReference>
<feature type="domain" description="RRM" evidence="5">
    <location>
        <begin position="847"/>
        <end position="921"/>
    </location>
</feature>
<evidence type="ECO:0000259" key="5">
    <source>
        <dbReference type="PROSITE" id="PS50102"/>
    </source>
</evidence>
<evidence type="ECO:0000313" key="7">
    <source>
        <dbReference type="Proteomes" id="UP000800041"/>
    </source>
</evidence>
<feature type="region of interest" description="Disordered" evidence="4">
    <location>
        <begin position="1"/>
        <end position="91"/>
    </location>
</feature>
<name>A0A6G1H9B7_9PEZI</name>
<feature type="region of interest" description="Disordered" evidence="4">
    <location>
        <begin position="104"/>
        <end position="125"/>
    </location>
</feature>
<evidence type="ECO:0000313" key="6">
    <source>
        <dbReference type="EMBL" id="KAF1989823.1"/>
    </source>
</evidence>
<feature type="compositionally biased region" description="Pro residues" evidence="4">
    <location>
        <begin position="12"/>
        <end position="29"/>
    </location>
</feature>
<feature type="region of interest" description="Disordered" evidence="4">
    <location>
        <begin position="1189"/>
        <end position="1285"/>
    </location>
</feature>
<feature type="compositionally biased region" description="Basic and acidic residues" evidence="4">
    <location>
        <begin position="1219"/>
        <end position="1233"/>
    </location>
</feature>
<dbReference type="GO" id="GO:0003723">
    <property type="term" value="F:RNA binding"/>
    <property type="evidence" value="ECO:0007669"/>
    <property type="project" value="UniProtKB-UniRule"/>
</dbReference>
<evidence type="ECO:0000256" key="4">
    <source>
        <dbReference type="SAM" id="MobiDB-lite"/>
    </source>
</evidence>
<dbReference type="InterPro" id="IPR003107">
    <property type="entry name" value="HAT"/>
</dbReference>
<keyword evidence="7" id="KW-1185">Reference proteome</keyword>
<keyword evidence="2 3" id="KW-0694">RNA-binding</keyword>
<feature type="compositionally biased region" description="Low complexity" evidence="4">
    <location>
        <begin position="1235"/>
        <end position="1248"/>
    </location>
</feature>
<dbReference type="Gene3D" id="3.30.70.330">
    <property type="match status" value="4"/>
</dbReference>
<dbReference type="InterPro" id="IPR031766">
    <property type="entry name" value="RRM_occluded"/>
</dbReference>
<proteinExistence type="predicted"/>
<feature type="compositionally biased region" description="Basic and acidic residues" evidence="4">
    <location>
        <begin position="797"/>
        <end position="810"/>
    </location>
</feature>
<dbReference type="CDD" id="cd00590">
    <property type="entry name" value="RRM_SF"/>
    <property type="match status" value="1"/>
</dbReference>
<evidence type="ECO:0000256" key="3">
    <source>
        <dbReference type="PROSITE-ProRule" id="PRU00176"/>
    </source>
</evidence>
<dbReference type="GO" id="GO:0005634">
    <property type="term" value="C:nucleus"/>
    <property type="evidence" value="ECO:0007669"/>
    <property type="project" value="UniProtKB-SubCell"/>
</dbReference>
<feature type="compositionally biased region" description="Polar residues" evidence="4">
    <location>
        <begin position="65"/>
        <end position="91"/>
    </location>
</feature>
<dbReference type="InterPro" id="IPR000504">
    <property type="entry name" value="RRM_dom"/>
</dbReference>
<gene>
    <name evidence="6" type="ORF">K402DRAFT_390797</name>
</gene>
<protein>
    <recommendedName>
        <fullName evidence="5">RRM domain-containing protein</fullName>
    </recommendedName>
</protein>
<dbReference type="SUPFAM" id="SSF48452">
    <property type="entry name" value="TPR-like"/>
    <property type="match status" value="1"/>
</dbReference>
<feature type="compositionally biased region" description="Basic residues" evidence="4">
    <location>
        <begin position="1276"/>
        <end position="1285"/>
    </location>
</feature>